<evidence type="ECO:0000256" key="4">
    <source>
        <dbReference type="ARBA" id="ARBA00022617"/>
    </source>
</evidence>
<keyword evidence="9 12" id="KW-0408">Iron</keyword>
<evidence type="ECO:0000256" key="9">
    <source>
        <dbReference type="ARBA" id="ARBA00023004"/>
    </source>
</evidence>
<evidence type="ECO:0000256" key="14">
    <source>
        <dbReference type="SAM" id="Phobius"/>
    </source>
</evidence>
<keyword evidence="5 14" id="KW-0812">Transmembrane</keyword>
<keyword evidence="10 13" id="KW-0503">Monooxygenase</keyword>
<comment type="subcellular location">
    <subcellularLocation>
        <location evidence="2">Membrane</location>
        <topology evidence="2">Single-pass membrane protein</topology>
    </subcellularLocation>
</comment>
<dbReference type="GO" id="GO:0016705">
    <property type="term" value="F:oxidoreductase activity, acting on paired donors, with incorporation or reduction of molecular oxygen"/>
    <property type="evidence" value="ECO:0007669"/>
    <property type="project" value="InterPro"/>
</dbReference>
<dbReference type="OrthoDB" id="1470350at2759"/>
<evidence type="ECO:0000256" key="2">
    <source>
        <dbReference type="ARBA" id="ARBA00004167"/>
    </source>
</evidence>
<protein>
    <submittedName>
        <fullName evidence="15">Cytochrome P450</fullName>
    </submittedName>
</protein>
<dbReference type="Pfam" id="PF00067">
    <property type="entry name" value="p450"/>
    <property type="match status" value="1"/>
</dbReference>
<dbReference type="EMBL" id="JAGPYM010000003">
    <property type="protein sequence ID" value="KAH6896724.1"/>
    <property type="molecule type" value="Genomic_DNA"/>
</dbReference>
<evidence type="ECO:0000256" key="8">
    <source>
        <dbReference type="ARBA" id="ARBA00023002"/>
    </source>
</evidence>
<reference evidence="15 16" key="1">
    <citation type="journal article" date="2021" name="Nat. Commun.">
        <title>Genetic determinants of endophytism in the Arabidopsis root mycobiome.</title>
        <authorList>
            <person name="Mesny F."/>
            <person name="Miyauchi S."/>
            <person name="Thiergart T."/>
            <person name="Pickel B."/>
            <person name="Atanasova L."/>
            <person name="Karlsson M."/>
            <person name="Huettel B."/>
            <person name="Barry K.W."/>
            <person name="Haridas S."/>
            <person name="Chen C."/>
            <person name="Bauer D."/>
            <person name="Andreopoulos W."/>
            <person name="Pangilinan J."/>
            <person name="LaButti K."/>
            <person name="Riley R."/>
            <person name="Lipzen A."/>
            <person name="Clum A."/>
            <person name="Drula E."/>
            <person name="Henrissat B."/>
            <person name="Kohler A."/>
            <person name="Grigoriev I.V."/>
            <person name="Martin F.M."/>
            <person name="Hacquard S."/>
        </authorList>
    </citation>
    <scope>NUCLEOTIDE SEQUENCE [LARGE SCALE GENOMIC DNA]</scope>
    <source>
        <strain evidence="15 16">MPI-CAGE-CH-0241</strain>
    </source>
</reference>
<sequence length="522" mass="58038">MTSLQVPAGTNSLLRQFLIPLVILFILSQIFSHLQAWRSYRKRSSCSGCLPPPSYPHSDGFLGVSHLRSLIKARKEKRLPTAFSSIFTDTGPAVHTVAHYALGKKTYWTIDPDNIRAVLASNFKEWALPPARVAAFSACWGGGIFGADGAEWEHSRAMLRPSFNRRQIQDTEMLEKHVQNLVARIPDGETVDLAELFPLLTMDIVTDILFGESSGCLDPAKSSQGLEFASAFNYIMQKMSVHVALPVLAKLPDTKLKSCVKFINAATDVFVTQALDFRRKLAESGKRHDEDEETGTTSYVFLNELAKGEHSPKQLRAELLSVMVAGRDTTASLLSIIWWHLARRPDIVQKLREEMAFLGSKPPTSKEVKGLRYLSNVINEVLRLYPINPINSRIAAHDTTLPRGGGKDGKSPVFIGKGQQLIFSSSALHRRKDIWGEDAMQLRPERWDSVRPSTWEYIPFGGGPRVCIGQQLALTEAAYMTVRLLQEFKHIEARSEGPFQEGFAMALSSGDGCKVSLSSKAR</sequence>
<dbReference type="InterPro" id="IPR017972">
    <property type="entry name" value="Cyt_P450_CS"/>
</dbReference>
<evidence type="ECO:0000313" key="16">
    <source>
        <dbReference type="Proteomes" id="UP000777438"/>
    </source>
</evidence>
<feature type="binding site" description="axial binding residue" evidence="12">
    <location>
        <position position="467"/>
    </location>
    <ligand>
        <name>heme</name>
        <dbReference type="ChEBI" id="CHEBI:30413"/>
    </ligand>
    <ligandPart>
        <name>Fe</name>
        <dbReference type="ChEBI" id="CHEBI:18248"/>
    </ligandPart>
</feature>
<feature type="transmembrane region" description="Helical" evidence="14">
    <location>
        <begin position="13"/>
        <end position="34"/>
    </location>
</feature>
<dbReference type="GO" id="GO:0016020">
    <property type="term" value="C:membrane"/>
    <property type="evidence" value="ECO:0007669"/>
    <property type="project" value="UniProtKB-SubCell"/>
</dbReference>
<evidence type="ECO:0000256" key="12">
    <source>
        <dbReference type="PIRSR" id="PIRSR602401-1"/>
    </source>
</evidence>
<comment type="caution">
    <text evidence="15">The sequence shown here is derived from an EMBL/GenBank/DDBJ whole genome shotgun (WGS) entry which is preliminary data.</text>
</comment>
<dbReference type="GO" id="GO:0020037">
    <property type="term" value="F:heme binding"/>
    <property type="evidence" value="ECO:0007669"/>
    <property type="project" value="InterPro"/>
</dbReference>
<dbReference type="PANTHER" id="PTHR24287:SF1">
    <property type="entry name" value="P450, PUTATIVE (EUROFUNG)-RELATED"/>
    <property type="match status" value="1"/>
</dbReference>
<keyword evidence="11 14" id="KW-0472">Membrane</keyword>
<dbReference type="PANTHER" id="PTHR24287">
    <property type="entry name" value="P450, PUTATIVE (EUROFUNG)-RELATED"/>
    <property type="match status" value="1"/>
</dbReference>
<dbReference type="PRINTS" id="PR00385">
    <property type="entry name" value="P450"/>
</dbReference>
<comment type="cofactor">
    <cofactor evidence="1 12">
        <name>heme</name>
        <dbReference type="ChEBI" id="CHEBI:30413"/>
    </cofactor>
</comment>
<dbReference type="SUPFAM" id="SSF48264">
    <property type="entry name" value="Cytochrome P450"/>
    <property type="match status" value="1"/>
</dbReference>
<dbReference type="PROSITE" id="PS00086">
    <property type="entry name" value="CYTOCHROME_P450"/>
    <property type="match status" value="1"/>
</dbReference>
<dbReference type="GO" id="GO:0005506">
    <property type="term" value="F:iron ion binding"/>
    <property type="evidence" value="ECO:0007669"/>
    <property type="project" value="InterPro"/>
</dbReference>
<keyword evidence="6 12" id="KW-0479">Metal-binding</keyword>
<accession>A0A9P9AWX8</accession>
<dbReference type="Gene3D" id="1.10.630.10">
    <property type="entry name" value="Cytochrome P450"/>
    <property type="match status" value="1"/>
</dbReference>
<proteinExistence type="inferred from homology"/>
<keyword evidence="7 14" id="KW-1133">Transmembrane helix</keyword>
<evidence type="ECO:0000256" key="3">
    <source>
        <dbReference type="ARBA" id="ARBA00010617"/>
    </source>
</evidence>
<evidence type="ECO:0000256" key="5">
    <source>
        <dbReference type="ARBA" id="ARBA00022692"/>
    </source>
</evidence>
<dbReference type="CDD" id="cd11063">
    <property type="entry name" value="CYP52"/>
    <property type="match status" value="1"/>
</dbReference>
<evidence type="ECO:0000313" key="15">
    <source>
        <dbReference type="EMBL" id="KAH6896724.1"/>
    </source>
</evidence>
<organism evidence="15 16">
    <name type="scientific">Thelonectria olida</name>
    <dbReference type="NCBI Taxonomy" id="1576542"/>
    <lineage>
        <taxon>Eukaryota</taxon>
        <taxon>Fungi</taxon>
        <taxon>Dikarya</taxon>
        <taxon>Ascomycota</taxon>
        <taxon>Pezizomycotina</taxon>
        <taxon>Sordariomycetes</taxon>
        <taxon>Hypocreomycetidae</taxon>
        <taxon>Hypocreales</taxon>
        <taxon>Nectriaceae</taxon>
        <taxon>Thelonectria</taxon>
    </lineage>
</organism>
<evidence type="ECO:0000256" key="13">
    <source>
        <dbReference type="RuleBase" id="RU000461"/>
    </source>
</evidence>
<name>A0A9P9AWX8_9HYPO</name>
<dbReference type="GO" id="GO:0004497">
    <property type="term" value="F:monooxygenase activity"/>
    <property type="evidence" value="ECO:0007669"/>
    <property type="project" value="UniProtKB-KW"/>
</dbReference>
<keyword evidence="4 12" id="KW-0349">Heme</keyword>
<dbReference type="Proteomes" id="UP000777438">
    <property type="component" value="Unassembled WGS sequence"/>
</dbReference>
<keyword evidence="8 13" id="KW-0560">Oxidoreductase</keyword>
<keyword evidence="16" id="KW-1185">Reference proteome</keyword>
<dbReference type="AlphaFoldDB" id="A0A9P9AWX8"/>
<evidence type="ECO:0000256" key="7">
    <source>
        <dbReference type="ARBA" id="ARBA00022989"/>
    </source>
</evidence>
<dbReference type="InterPro" id="IPR002401">
    <property type="entry name" value="Cyt_P450_E_grp-I"/>
</dbReference>
<evidence type="ECO:0000256" key="6">
    <source>
        <dbReference type="ARBA" id="ARBA00022723"/>
    </source>
</evidence>
<dbReference type="InterPro" id="IPR036396">
    <property type="entry name" value="Cyt_P450_sf"/>
</dbReference>
<dbReference type="InterPro" id="IPR047146">
    <property type="entry name" value="Cyt_P450_E_CYP52_fungi"/>
</dbReference>
<comment type="similarity">
    <text evidence="3 13">Belongs to the cytochrome P450 family.</text>
</comment>
<evidence type="ECO:0000256" key="1">
    <source>
        <dbReference type="ARBA" id="ARBA00001971"/>
    </source>
</evidence>
<evidence type="ECO:0000256" key="11">
    <source>
        <dbReference type="ARBA" id="ARBA00023136"/>
    </source>
</evidence>
<gene>
    <name evidence="15" type="ORF">B0T10DRAFT_433279</name>
</gene>
<dbReference type="InterPro" id="IPR001128">
    <property type="entry name" value="Cyt_P450"/>
</dbReference>
<evidence type="ECO:0000256" key="10">
    <source>
        <dbReference type="ARBA" id="ARBA00023033"/>
    </source>
</evidence>
<dbReference type="PRINTS" id="PR00463">
    <property type="entry name" value="EP450I"/>
</dbReference>